<accession>A0A5M8AK48</accession>
<dbReference type="AlphaFoldDB" id="A0A5M8AK48"/>
<dbReference type="SUPFAM" id="SSF51905">
    <property type="entry name" value="FAD/NAD(P)-binding domain"/>
    <property type="match status" value="1"/>
</dbReference>
<comment type="caution">
    <text evidence="4">The sequence shown here is derived from an EMBL/GenBank/DDBJ whole genome shotgun (WGS) entry which is preliminary data.</text>
</comment>
<dbReference type="Gene3D" id="3.50.50.60">
    <property type="entry name" value="FAD/NAD(P)-binding domain"/>
    <property type="match status" value="2"/>
</dbReference>
<keyword evidence="1" id="KW-0560">Oxidoreductase</keyword>
<evidence type="ECO:0000313" key="4">
    <source>
        <dbReference type="EMBL" id="KAA6123132.1"/>
    </source>
</evidence>
<feature type="domain" description="FAD dependent oxidoreductase" evidence="3">
    <location>
        <begin position="15"/>
        <end position="410"/>
    </location>
</feature>
<dbReference type="Gene3D" id="3.30.9.10">
    <property type="entry name" value="D-Amino Acid Oxidase, subunit A, domain 2"/>
    <property type="match status" value="1"/>
</dbReference>
<evidence type="ECO:0000313" key="5">
    <source>
        <dbReference type="Proteomes" id="UP000324324"/>
    </source>
</evidence>
<name>A0A5M8AK48_9BURK</name>
<evidence type="ECO:0000259" key="3">
    <source>
        <dbReference type="Pfam" id="PF01266"/>
    </source>
</evidence>
<gene>
    <name evidence="4" type="ORF">F1599_14730</name>
</gene>
<dbReference type="InterPro" id="IPR006076">
    <property type="entry name" value="FAD-dep_OxRdtase"/>
</dbReference>
<dbReference type="Proteomes" id="UP000324324">
    <property type="component" value="Unassembled WGS sequence"/>
</dbReference>
<dbReference type="SUPFAM" id="SSF54373">
    <property type="entry name" value="FAD-linked reductases, C-terminal domain"/>
    <property type="match status" value="1"/>
</dbReference>
<protein>
    <submittedName>
        <fullName evidence="4">FAD-dependent oxidoreductase</fullName>
    </submittedName>
</protein>
<dbReference type="PANTHER" id="PTHR13847">
    <property type="entry name" value="SARCOSINE DEHYDROGENASE-RELATED"/>
    <property type="match status" value="1"/>
</dbReference>
<dbReference type="PANTHER" id="PTHR13847:SF289">
    <property type="entry name" value="GLYCINE OXIDASE"/>
    <property type="match status" value="1"/>
</dbReference>
<feature type="region of interest" description="Disordered" evidence="2">
    <location>
        <begin position="423"/>
        <end position="450"/>
    </location>
</feature>
<sequence length="450" mass="49218">MEHQNAPIPPSRPPRVAVVGAGIVGSAIAYELQKRGAEVTLIDRDEPGQACSYGNSGAISPGSVAPLAMPGVLASLPKMLLDERSPLYLPLSYLPRALPWLLRFIASASPRRVEQAAERLHAIHVNAVQRHRQLTQEIGAPELLMQRGHLHLYPDAGALDKDVTSWRMRKAFGYEFETLDRAGIEALEPNVGKRYQVGVFLQDHATIVNPGRYVKAIVRAFEQRGGQWRRTEVRALRRADFAGRPRWCVVEADGREDECFDEVVVAAGAWSRKLTAPLGLEIRLESQRGYHVQFRDAARAVTRTVVLADRKVFVTPMEEGLRVGGTVEIGGRSRPPDMRRAAMLERIARETFDGLDDPAPARWMGHRPCMPDSVPIVGPADGHPGLWLAVGHGHLGVTDSVNTAYRIADRMLGVGIEAEGRSVPAFPETGDSTAAPGSVAPAKAAQRLDR</sequence>
<evidence type="ECO:0000256" key="1">
    <source>
        <dbReference type="ARBA" id="ARBA00023002"/>
    </source>
</evidence>
<proteinExistence type="predicted"/>
<dbReference type="Pfam" id="PF01266">
    <property type="entry name" value="DAO"/>
    <property type="match status" value="1"/>
</dbReference>
<dbReference type="RefSeq" id="WP_150083547.1">
    <property type="nucleotide sequence ID" value="NZ_VWRN01000035.1"/>
</dbReference>
<evidence type="ECO:0000256" key="2">
    <source>
        <dbReference type="SAM" id="MobiDB-lite"/>
    </source>
</evidence>
<feature type="compositionally biased region" description="Low complexity" evidence="2">
    <location>
        <begin position="434"/>
        <end position="450"/>
    </location>
</feature>
<reference evidence="4 5" key="1">
    <citation type="submission" date="2019-09" db="EMBL/GenBank/DDBJ databases">
        <title>Isolation of a novel species in the genus Cupriavidus from patients with sepsis using whole genome sequencing.</title>
        <authorList>
            <person name="Kweon O.J."/>
            <person name="Lee M.-K."/>
        </authorList>
    </citation>
    <scope>NUCLEOTIDE SEQUENCE [LARGE SCALE GENOMIC DNA]</scope>
    <source>
        <strain evidence="4 5">MKL-01</strain>
    </source>
</reference>
<dbReference type="GO" id="GO:0005737">
    <property type="term" value="C:cytoplasm"/>
    <property type="evidence" value="ECO:0007669"/>
    <property type="project" value="TreeGrafter"/>
</dbReference>
<keyword evidence="5" id="KW-1185">Reference proteome</keyword>
<dbReference type="EMBL" id="VWRN01000035">
    <property type="protein sequence ID" value="KAA6123132.1"/>
    <property type="molecule type" value="Genomic_DNA"/>
</dbReference>
<organism evidence="4 5">
    <name type="scientific">Cupriavidus cauae</name>
    <dbReference type="NCBI Taxonomy" id="2608999"/>
    <lineage>
        <taxon>Bacteria</taxon>
        <taxon>Pseudomonadati</taxon>
        <taxon>Pseudomonadota</taxon>
        <taxon>Betaproteobacteria</taxon>
        <taxon>Burkholderiales</taxon>
        <taxon>Burkholderiaceae</taxon>
        <taxon>Cupriavidus</taxon>
    </lineage>
</organism>
<dbReference type="InterPro" id="IPR036188">
    <property type="entry name" value="FAD/NAD-bd_sf"/>
</dbReference>
<dbReference type="GO" id="GO:0016491">
    <property type="term" value="F:oxidoreductase activity"/>
    <property type="evidence" value="ECO:0007669"/>
    <property type="project" value="UniProtKB-KW"/>
</dbReference>